<proteinExistence type="predicted"/>
<sequence length="137" mass="14902">MEAMPGAQAEVWTEKGLANSSGGSAIQRTERVERLESTGLQQGGVKGPLRADQQELCSELTRELIITGCHRGEMHAAIWWETRGASLKRRTKLPQGATKEKLREGLAGGTRDTSYLTKGRSKANSACRTAWAGEPYS</sequence>
<evidence type="ECO:0000313" key="3">
    <source>
        <dbReference type="Proteomes" id="UP000886520"/>
    </source>
</evidence>
<feature type="region of interest" description="Disordered" evidence="1">
    <location>
        <begin position="90"/>
        <end position="124"/>
    </location>
</feature>
<dbReference type="Proteomes" id="UP000886520">
    <property type="component" value="Chromosome 4"/>
</dbReference>
<evidence type="ECO:0000256" key="1">
    <source>
        <dbReference type="SAM" id="MobiDB-lite"/>
    </source>
</evidence>
<gene>
    <name evidence="2" type="ORF">GOP47_0004693</name>
</gene>
<dbReference type="EMBL" id="JABFUD020000004">
    <property type="protein sequence ID" value="KAI5081510.1"/>
    <property type="molecule type" value="Genomic_DNA"/>
</dbReference>
<keyword evidence="3" id="KW-1185">Reference proteome</keyword>
<name>A0A9D4V7W6_ADICA</name>
<dbReference type="AlphaFoldDB" id="A0A9D4V7W6"/>
<evidence type="ECO:0000313" key="2">
    <source>
        <dbReference type="EMBL" id="KAI5081510.1"/>
    </source>
</evidence>
<feature type="compositionally biased region" description="Polar residues" evidence="1">
    <location>
        <begin position="111"/>
        <end position="124"/>
    </location>
</feature>
<organism evidence="2 3">
    <name type="scientific">Adiantum capillus-veneris</name>
    <name type="common">Maidenhair fern</name>
    <dbReference type="NCBI Taxonomy" id="13818"/>
    <lineage>
        <taxon>Eukaryota</taxon>
        <taxon>Viridiplantae</taxon>
        <taxon>Streptophyta</taxon>
        <taxon>Embryophyta</taxon>
        <taxon>Tracheophyta</taxon>
        <taxon>Polypodiopsida</taxon>
        <taxon>Polypodiidae</taxon>
        <taxon>Polypodiales</taxon>
        <taxon>Pteridineae</taxon>
        <taxon>Pteridaceae</taxon>
        <taxon>Vittarioideae</taxon>
        <taxon>Adiantum</taxon>
    </lineage>
</organism>
<reference evidence="2" key="1">
    <citation type="submission" date="2021-01" db="EMBL/GenBank/DDBJ databases">
        <title>Adiantum capillus-veneris genome.</title>
        <authorList>
            <person name="Fang Y."/>
            <person name="Liao Q."/>
        </authorList>
    </citation>
    <scope>NUCLEOTIDE SEQUENCE</scope>
    <source>
        <strain evidence="2">H3</strain>
        <tissue evidence="2">Leaf</tissue>
    </source>
</reference>
<protein>
    <submittedName>
        <fullName evidence="2">Uncharacterized protein</fullName>
    </submittedName>
</protein>
<accession>A0A9D4V7W6</accession>
<comment type="caution">
    <text evidence="2">The sequence shown here is derived from an EMBL/GenBank/DDBJ whole genome shotgun (WGS) entry which is preliminary data.</text>
</comment>
<feature type="region of interest" description="Disordered" evidence="1">
    <location>
        <begin position="1"/>
        <end position="49"/>
    </location>
</feature>
<feature type="compositionally biased region" description="Polar residues" evidence="1">
    <location>
        <begin position="18"/>
        <end position="27"/>
    </location>
</feature>